<evidence type="ECO:0000259" key="1">
    <source>
        <dbReference type="Pfam" id="PF04480"/>
    </source>
</evidence>
<proteinExistence type="predicted"/>
<dbReference type="InterPro" id="IPR011335">
    <property type="entry name" value="Restrct_endonuc-II-like"/>
</dbReference>
<feature type="domain" description="DUF559" evidence="1">
    <location>
        <begin position="166"/>
        <end position="238"/>
    </location>
</feature>
<evidence type="ECO:0000313" key="2">
    <source>
        <dbReference type="EMBL" id="MBA9076104.1"/>
    </source>
</evidence>
<dbReference type="EMBL" id="JACJIQ010000002">
    <property type="protein sequence ID" value="MBA9076104.1"/>
    <property type="molecule type" value="Genomic_DNA"/>
</dbReference>
<dbReference type="SUPFAM" id="SSF52980">
    <property type="entry name" value="Restriction endonuclease-like"/>
    <property type="match status" value="1"/>
</dbReference>
<accession>A0A839G9E4</accession>
<dbReference type="Proteomes" id="UP000563094">
    <property type="component" value="Unassembled WGS sequence"/>
</dbReference>
<dbReference type="AlphaFoldDB" id="A0A839G9E4"/>
<dbReference type="InterPro" id="IPR007569">
    <property type="entry name" value="DUF559"/>
</dbReference>
<comment type="caution">
    <text evidence="2">The sequence shown here is derived from an EMBL/GenBank/DDBJ whole genome shotgun (WGS) entry which is preliminary data.</text>
</comment>
<dbReference type="RefSeq" id="WP_182511879.1">
    <property type="nucleotide sequence ID" value="NZ_JACJIQ010000002.1"/>
</dbReference>
<dbReference type="InterPro" id="IPR047216">
    <property type="entry name" value="Endonuclease_DUF559_bact"/>
</dbReference>
<organism evidence="2 3">
    <name type="scientific">Rufibacter quisquiliarum</name>
    <dbReference type="NCBI Taxonomy" id="1549639"/>
    <lineage>
        <taxon>Bacteria</taxon>
        <taxon>Pseudomonadati</taxon>
        <taxon>Bacteroidota</taxon>
        <taxon>Cytophagia</taxon>
        <taxon>Cytophagales</taxon>
        <taxon>Hymenobacteraceae</taxon>
        <taxon>Rufibacter</taxon>
    </lineage>
</organism>
<dbReference type="Gene3D" id="3.40.960.10">
    <property type="entry name" value="VSR Endonuclease"/>
    <property type="match status" value="1"/>
</dbReference>
<protein>
    <submittedName>
        <fullName evidence="2">Endogenous inhibitor of DNA gyrase (YacG/DUF329 family)</fullName>
    </submittedName>
</protein>
<dbReference type="Pfam" id="PF04480">
    <property type="entry name" value="DUF559"/>
    <property type="match status" value="1"/>
</dbReference>
<evidence type="ECO:0000313" key="3">
    <source>
        <dbReference type="Proteomes" id="UP000563094"/>
    </source>
</evidence>
<reference evidence="2 3" key="1">
    <citation type="submission" date="2020-08" db="EMBL/GenBank/DDBJ databases">
        <title>Genomic Encyclopedia of Type Strains, Phase IV (KMG-IV): sequencing the most valuable type-strain genomes for metagenomic binning, comparative biology and taxonomic classification.</title>
        <authorList>
            <person name="Goeker M."/>
        </authorList>
    </citation>
    <scope>NUCLEOTIDE SEQUENCE [LARGE SCALE GENOMIC DNA]</scope>
    <source>
        <strain evidence="2 3">DSM 29854</strain>
    </source>
</reference>
<sequence length="245" mass="27684">MPKYTELPKKRICKVCNSEFQPVNYSIFCSKKCQESRLSEIKASKKKTITLPCVTCGTTVIASTSLELQYARKGRAYCSEICKKEFIKQKSSKVMAETNRKYASERMRKKNPMHNPEAKAKMKAKLKEIGWKPPVHKGNGHLTEPQKVLAAALNWPMEVAVNTGKRQAGLPTCFKIDIANEELKIAIEVDGGSHHALAIKEQDARKTAFLESLGWKVIRFWNKEVNSNLDECVRRVKELVTSKAA</sequence>
<gene>
    <name evidence="2" type="ORF">FHS90_000806</name>
</gene>
<dbReference type="PANTHER" id="PTHR38590:SF1">
    <property type="entry name" value="BLL0828 PROTEIN"/>
    <property type="match status" value="1"/>
</dbReference>
<keyword evidence="3" id="KW-1185">Reference proteome</keyword>
<name>A0A839G9E4_9BACT</name>
<dbReference type="PANTHER" id="PTHR38590">
    <property type="entry name" value="BLL0828 PROTEIN"/>
    <property type="match status" value="1"/>
</dbReference>